<reference evidence="1" key="1">
    <citation type="journal article" date="2015" name="Nature">
        <title>Complex archaea that bridge the gap between prokaryotes and eukaryotes.</title>
        <authorList>
            <person name="Spang A."/>
            <person name="Saw J.H."/>
            <person name="Jorgensen S.L."/>
            <person name="Zaremba-Niedzwiedzka K."/>
            <person name="Martijn J."/>
            <person name="Lind A.E."/>
            <person name="van Eijk R."/>
            <person name="Schleper C."/>
            <person name="Guy L."/>
            <person name="Ettema T.J."/>
        </authorList>
    </citation>
    <scope>NUCLEOTIDE SEQUENCE</scope>
</reference>
<evidence type="ECO:0000313" key="1">
    <source>
        <dbReference type="EMBL" id="KKL05125.1"/>
    </source>
</evidence>
<dbReference type="AlphaFoldDB" id="A0A0F9A6M1"/>
<proteinExistence type="predicted"/>
<comment type="caution">
    <text evidence="1">The sequence shown here is derived from an EMBL/GenBank/DDBJ whole genome shotgun (WGS) entry which is preliminary data.</text>
</comment>
<sequence length="62" mass="7521">MWKFWSRLAWRLPNELVYWVLIRAGGYAISGEYLGQRLSNLTFKETLNRWNNKCKKKEVKND</sequence>
<name>A0A0F9A6M1_9ZZZZ</name>
<gene>
    <name evidence="1" type="ORF">LCGC14_2609190</name>
</gene>
<protein>
    <submittedName>
        <fullName evidence="1">Uncharacterized protein</fullName>
    </submittedName>
</protein>
<organism evidence="1">
    <name type="scientific">marine sediment metagenome</name>
    <dbReference type="NCBI Taxonomy" id="412755"/>
    <lineage>
        <taxon>unclassified sequences</taxon>
        <taxon>metagenomes</taxon>
        <taxon>ecological metagenomes</taxon>
    </lineage>
</organism>
<dbReference type="EMBL" id="LAZR01044249">
    <property type="protein sequence ID" value="KKL05125.1"/>
    <property type="molecule type" value="Genomic_DNA"/>
</dbReference>
<accession>A0A0F9A6M1</accession>